<name>A0A1W6ML71_9FLAO</name>
<sequence>MISVVLTLGSCAPARNYQNHKGLTFKSTDWLKDKKLERPFLITSEVSQSCSENQKKLYLPANLFKNSQIEKVYFDGMHSQTVEFVDGEKPRYRIWFDIMENQLTDFPYDLEPDQAVIIIKVLQAQKIIKIEDIRVPFYTKAGV</sequence>
<evidence type="ECO:0000313" key="2">
    <source>
        <dbReference type="Proteomes" id="UP000193431"/>
    </source>
</evidence>
<dbReference type="STRING" id="331648.BST97_10275"/>
<reference evidence="1 2" key="1">
    <citation type="submission" date="2016-11" db="EMBL/GenBank/DDBJ databases">
        <title>Trade-off between light-utilization and light-protection in marine flavobacteria.</title>
        <authorList>
            <person name="Kumagai Y."/>
        </authorList>
    </citation>
    <scope>NUCLEOTIDE SEQUENCE [LARGE SCALE GENOMIC DNA]</scope>
    <source>
        <strain evidence="1 2">JCM 13191</strain>
    </source>
</reference>
<organism evidence="1 2">
    <name type="scientific">Nonlabens spongiae</name>
    <dbReference type="NCBI Taxonomy" id="331648"/>
    <lineage>
        <taxon>Bacteria</taxon>
        <taxon>Pseudomonadati</taxon>
        <taxon>Bacteroidota</taxon>
        <taxon>Flavobacteriia</taxon>
        <taxon>Flavobacteriales</taxon>
        <taxon>Flavobacteriaceae</taxon>
        <taxon>Nonlabens</taxon>
    </lineage>
</organism>
<proteinExistence type="predicted"/>
<evidence type="ECO:0000313" key="1">
    <source>
        <dbReference type="EMBL" id="ARN78343.1"/>
    </source>
</evidence>
<dbReference type="AlphaFoldDB" id="A0A1W6ML71"/>
<dbReference type="Proteomes" id="UP000193431">
    <property type="component" value="Chromosome"/>
</dbReference>
<gene>
    <name evidence="1" type="ORF">BST97_10275</name>
</gene>
<keyword evidence="2" id="KW-1185">Reference proteome</keyword>
<protein>
    <submittedName>
        <fullName evidence="1">Uncharacterized protein</fullName>
    </submittedName>
</protein>
<dbReference type="EMBL" id="CP019344">
    <property type="protein sequence ID" value="ARN78343.1"/>
    <property type="molecule type" value="Genomic_DNA"/>
</dbReference>
<accession>A0A1W6ML71</accession>